<comment type="caution">
    <text evidence="1">The sequence shown here is derived from an EMBL/GenBank/DDBJ whole genome shotgun (WGS) entry which is preliminary data.</text>
</comment>
<reference evidence="1 2" key="1">
    <citation type="submission" date="2021-07" db="EMBL/GenBank/DDBJ databases">
        <title>Genome data of Colletotrichum spaethianum.</title>
        <authorList>
            <person name="Utami Y.D."/>
            <person name="Hiruma K."/>
        </authorList>
    </citation>
    <scope>NUCLEOTIDE SEQUENCE [LARGE SCALE GENOMIC DNA]</scope>
    <source>
        <strain evidence="1 2">MAFF 242679</strain>
    </source>
</reference>
<accession>A0AA37GC88</accession>
<evidence type="ECO:0000313" key="1">
    <source>
        <dbReference type="EMBL" id="GJC78000.1"/>
    </source>
</evidence>
<organism evidence="1 2">
    <name type="scientific">Colletotrichum liriopes</name>
    <dbReference type="NCBI Taxonomy" id="708192"/>
    <lineage>
        <taxon>Eukaryota</taxon>
        <taxon>Fungi</taxon>
        <taxon>Dikarya</taxon>
        <taxon>Ascomycota</taxon>
        <taxon>Pezizomycotina</taxon>
        <taxon>Sordariomycetes</taxon>
        <taxon>Hypocreomycetidae</taxon>
        <taxon>Glomerellales</taxon>
        <taxon>Glomerellaceae</taxon>
        <taxon>Colletotrichum</taxon>
        <taxon>Colletotrichum spaethianum species complex</taxon>
    </lineage>
</organism>
<proteinExistence type="predicted"/>
<evidence type="ECO:0000313" key="2">
    <source>
        <dbReference type="Proteomes" id="UP001055172"/>
    </source>
</evidence>
<gene>
    <name evidence="1" type="ORF">ColLi_00838</name>
</gene>
<name>A0AA37GC88_9PEZI</name>
<protein>
    <submittedName>
        <fullName evidence="1">Uncharacterized protein</fullName>
    </submittedName>
</protein>
<keyword evidence="2" id="KW-1185">Reference proteome</keyword>
<dbReference type="EMBL" id="BPPX01000002">
    <property type="protein sequence ID" value="GJC78000.1"/>
    <property type="molecule type" value="Genomic_DNA"/>
</dbReference>
<dbReference type="AlphaFoldDB" id="A0AA37GC88"/>
<dbReference type="Proteomes" id="UP001055172">
    <property type="component" value="Unassembled WGS sequence"/>
</dbReference>
<sequence>MSANYANPGISNAVNPSNFGYYYVTNYACVNTLITKELRGSSLVTFTLALRKRKDEIAFKAKGVKGKI</sequence>